<dbReference type="RefSeq" id="WP_187024871.1">
    <property type="nucleotide sequence ID" value="NZ_JACOPB010000037.1"/>
</dbReference>
<keyword evidence="2" id="KW-1185">Reference proteome</keyword>
<dbReference type="EMBL" id="JACOPB010000037">
    <property type="protein sequence ID" value="MBC5712457.1"/>
    <property type="molecule type" value="Genomic_DNA"/>
</dbReference>
<protein>
    <submittedName>
        <fullName evidence="1">AAA family ATPase</fullName>
    </submittedName>
</protein>
<sequence>MGLPVLIYGKSGSGKSRSLKFFDEDEIVLLNTEKKELPFRKRFKKTGSSDDIGKIITTINQNPEKVFVIDDAGYIMTHLFMANHRNKKGNASFEMYDDIADAMYGLVKMVKNEVKDPEKIVYIIFHEDTDDFGVSRLRTIGKQLDRKVCLEGMVTICIRCMSENGNHFFRTVTDGSDITKTPEEMFEEPEIENNLKLVDDTIRDFYGWKKYKSMEEKKND</sequence>
<gene>
    <name evidence="1" type="ORF">H8S75_31645</name>
</gene>
<name>A0ABR7HH15_9FIRM</name>
<dbReference type="Pfam" id="PF13479">
    <property type="entry name" value="AAA_24"/>
    <property type="match status" value="1"/>
</dbReference>
<reference evidence="1 2" key="1">
    <citation type="submission" date="2020-08" db="EMBL/GenBank/DDBJ databases">
        <title>Genome public.</title>
        <authorList>
            <person name="Liu C."/>
            <person name="Sun Q."/>
        </authorList>
    </citation>
    <scope>NUCLEOTIDE SEQUENCE [LARGE SCALE GENOMIC DNA]</scope>
    <source>
        <strain evidence="1 2">NSJ-66</strain>
    </source>
</reference>
<organism evidence="1 2">
    <name type="scientific">Hungatella hominis</name>
    <dbReference type="NCBI Taxonomy" id="2763050"/>
    <lineage>
        <taxon>Bacteria</taxon>
        <taxon>Bacillati</taxon>
        <taxon>Bacillota</taxon>
        <taxon>Clostridia</taxon>
        <taxon>Lachnospirales</taxon>
        <taxon>Lachnospiraceae</taxon>
        <taxon>Hungatella</taxon>
    </lineage>
</organism>
<accession>A0ABR7HH15</accession>
<comment type="caution">
    <text evidence="1">The sequence shown here is derived from an EMBL/GenBank/DDBJ whole genome shotgun (WGS) entry which is preliminary data.</text>
</comment>
<evidence type="ECO:0000313" key="2">
    <source>
        <dbReference type="Proteomes" id="UP000634672"/>
    </source>
</evidence>
<proteinExistence type="predicted"/>
<dbReference type="Proteomes" id="UP000634672">
    <property type="component" value="Unassembled WGS sequence"/>
</dbReference>
<evidence type="ECO:0000313" key="1">
    <source>
        <dbReference type="EMBL" id="MBC5712457.1"/>
    </source>
</evidence>